<evidence type="ECO:0000256" key="3">
    <source>
        <dbReference type="ARBA" id="ARBA00022475"/>
    </source>
</evidence>
<dbReference type="SUPFAM" id="SSF161098">
    <property type="entry name" value="MetI-like"/>
    <property type="match status" value="1"/>
</dbReference>
<feature type="transmembrane region" description="Helical" evidence="9">
    <location>
        <begin position="37"/>
        <end position="59"/>
    </location>
</feature>
<feature type="domain" description="ABC transmembrane type-1" evidence="10">
    <location>
        <begin position="102"/>
        <end position="287"/>
    </location>
</feature>
<dbReference type="GO" id="GO:0005886">
    <property type="term" value="C:plasma membrane"/>
    <property type="evidence" value="ECO:0007669"/>
    <property type="project" value="UniProtKB-SubCell"/>
</dbReference>
<feature type="transmembrane region" description="Helical" evidence="9">
    <location>
        <begin position="223"/>
        <end position="245"/>
    </location>
</feature>
<keyword evidence="4 9" id="KW-0812">Transmembrane</keyword>
<dbReference type="InterPro" id="IPR050366">
    <property type="entry name" value="BP-dependent_transpt_permease"/>
</dbReference>
<keyword evidence="8 9" id="KW-0472">Membrane</keyword>
<keyword evidence="11" id="KW-0614">Plasmid</keyword>
<dbReference type="Proteomes" id="UP000007735">
    <property type="component" value="Plasmid pSfHH103e"/>
</dbReference>
<evidence type="ECO:0000256" key="1">
    <source>
        <dbReference type="ARBA" id="ARBA00004651"/>
    </source>
</evidence>
<name>G9AG17_SINF1</name>
<dbReference type="Gene3D" id="1.10.3720.10">
    <property type="entry name" value="MetI-like"/>
    <property type="match status" value="1"/>
</dbReference>
<gene>
    <name evidence="11" type="primary">dppC</name>
    <name evidence="11" type="ordered locus">SFHH103_05535</name>
</gene>
<evidence type="ECO:0000256" key="9">
    <source>
        <dbReference type="RuleBase" id="RU363032"/>
    </source>
</evidence>
<sequence length="301" mass="31666">MSDAIQTDAEMLQSPGLMARMGTAVRGAFGKLAEEPLGLAGFAIIGLLVVVAAFAPLIAPYDPTAQSLSNALQPPSLAHLAGTDEFGRDIFSRLLYGSRITIQTIFFVSIIVGPIGLVIGIVSGFFGGRTDAILMRATDIVLSFPSLILALAFAAALGASLSTAIIAISLTAWPPIARLARAEALVVRNADYVAAARLYGASPLRILFLYIAPMCVPSVIVRLTLNMAGIILTAASLGFLGLGAQPPAPEWGAMISSGRKFMLDFWWVAVMPGIAILLTSLAFNIVGDTLRDIMDPRHARS</sequence>
<feature type="transmembrane region" description="Helical" evidence="9">
    <location>
        <begin position="265"/>
        <end position="287"/>
    </location>
</feature>
<dbReference type="PATRIC" id="fig|380.5.peg.5091"/>
<dbReference type="HOGENOM" id="CLU_028518_1_1_5"/>
<evidence type="ECO:0000313" key="11">
    <source>
        <dbReference type="EMBL" id="CCE99999.1"/>
    </source>
</evidence>
<geneLocation type="plasmid" evidence="11 12">
    <name>pSfHH103e</name>
</geneLocation>
<dbReference type="PANTHER" id="PTHR43386:SF1">
    <property type="entry name" value="D,D-DIPEPTIDE TRANSPORT SYSTEM PERMEASE PROTEIN DDPC-RELATED"/>
    <property type="match status" value="1"/>
</dbReference>
<comment type="subcellular location">
    <subcellularLocation>
        <location evidence="1 9">Cell membrane</location>
        <topology evidence="1 9">Multi-pass membrane protein</topology>
    </subcellularLocation>
</comment>
<dbReference type="PROSITE" id="PS50928">
    <property type="entry name" value="ABC_TM1"/>
    <property type="match status" value="1"/>
</dbReference>
<dbReference type="KEGG" id="sfh:SFHH103_05535"/>
<dbReference type="InterPro" id="IPR000515">
    <property type="entry name" value="MetI-like"/>
</dbReference>
<dbReference type="GO" id="GO:0055085">
    <property type="term" value="P:transmembrane transport"/>
    <property type="evidence" value="ECO:0007669"/>
    <property type="project" value="InterPro"/>
</dbReference>
<reference evidence="11 12" key="1">
    <citation type="journal article" date="2012" name="J. Bacteriol.">
        <title>Genome sequence of the soybean symbiont Sinorhizobium fredii HH103.</title>
        <authorList>
            <person name="Weidner S."/>
            <person name="Becker A."/>
            <person name="Bonilla I."/>
            <person name="Jaenicke S."/>
            <person name="Lloret J."/>
            <person name="Margaret I."/>
            <person name="Puhler A."/>
            <person name="Ruiz-Sainz J.E."/>
            <person name="Schneiker-Bekel S."/>
            <person name="Szczepanowski R."/>
            <person name="Vinardell J.M."/>
            <person name="Zehner S."/>
            <person name="Gottfert M."/>
        </authorList>
    </citation>
    <scope>NUCLEOTIDE SEQUENCE [LARGE SCALE GENOMIC DNA]</scope>
    <source>
        <strain evidence="11 12">HH103</strain>
        <plasmid evidence="12">pSfHH103e</plasmid>
    </source>
</reference>
<dbReference type="PANTHER" id="PTHR43386">
    <property type="entry name" value="OLIGOPEPTIDE TRANSPORT SYSTEM PERMEASE PROTEIN APPC"/>
    <property type="match status" value="1"/>
</dbReference>
<protein>
    <submittedName>
        <fullName evidence="11">Dipeptide ABC transporter permease protein</fullName>
    </submittedName>
</protein>
<evidence type="ECO:0000256" key="4">
    <source>
        <dbReference type="ARBA" id="ARBA00022692"/>
    </source>
</evidence>
<evidence type="ECO:0000313" key="12">
    <source>
        <dbReference type="Proteomes" id="UP000007735"/>
    </source>
</evidence>
<dbReference type="CDD" id="cd06261">
    <property type="entry name" value="TM_PBP2"/>
    <property type="match status" value="1"/>
</dbReference>
<feature type="transmembrane region" description="Helical" evidence="9">
    <location>
        <begin position="147"/>
        <end position="172"/>
    </location>
</feature>
<evidence type="ECO:0000256" key="5">
    <source>
        <dbReference type="ARBA" id="ARBA00022856"/>
    </source>
</evidence>
<evidence type="ECO:0000256" key="7">
    <source>
        <dbReference type="ARBA" id="ARBA00022989"/>
    </source>
</evidence>
<evidence type="ECO:0000256" key="2">
    <source>
        <dbReference type="ARBA" id="ARBA00022448"/>
    </source>
</evidence>
<dbReference type="GO" id="GO:0015833">
    <property type="term" value="P:peptide transport"/>
    <property type="evidence" value="ECO:0007669"/>
    <property type="project" value="UniProtKB-KW"/>
</dbReference>
<evidence type="ECO:0000259" key="10">
    <source>
        <dbReference type="PROSITE" id="PS50928"/>
    </source>
</evidence>
<feature type="transmembrane region" description="Helical" evidence="9">
    <location>
        <begin position="100"/>
        <end position="126"/>
    </location>
</feature>
<dbReference type="Pfam" id="PF12911">
    <property type="entry name" value="OppC_N"/>
    <property type="match status" value="1"/>
</dbReference>
<accession>G9AG17</accession>
<feature type="transmembrane region" description="Helical" evidence="9">
    <location>
        <begin position="192"/>
        <end position="211"/>
    </location>
</feature>
<keyword evidence="5" id="KW-0571">Peptide transport</keyword>
<dbReference type="Pfam" id="PF00528">
    <property type="entry name" value="BPD_transp_1"/>
    <property type="match status" value="1"/>
</dbReference>
<comment type="similarity">
    <text evidence="9">Belongs to the binding-protein-dependent transport system permease family.</text>
</comment>
<dbReference type="AlphaFoldDB" id="G9AG17"/>
<evidence type="ECO:0000256" key="8">
    <source>
        <dbReference type="ARBA" id="ARBA00023136"/>
    </source>
</evidence>
<keyword evidence="2 9" id="KW-0813">Transport</keyword>
<dbReference type="GO" id="GO:0015031">
    <property type="term" value="P:protein transport"/>
    <property type="evidence" value="ECO:0007669"/>
    <property type="project" value="UniProtKB-KW"/>
</dbReference>
<dbReference type="EMBL" id="HE616899">
    <property type="protein sequence ID" value="CCE99999.1"/>
    <property type="molecule type" value="Genomic_DNA"/>
</dbReference>
<keyword evidence="6" id="KW-0653">Protein transport</keyword>
<keyword evidence="7 9" id="KW-1133">Transmembrane helix</keyword>
<dbReference type="InterPro" id="IPR025966">
    <property type="entry name" value="OppC_N"/>
</dbReference>
<proteinExistence type="inferred from homology"/>
<keyword evidence="3" id="KW-1003">Cell membrane</keyword>
<dbReference type="InterPro" id="IPR035906">
    <property type="entry name" value="MetI-like_sf"/>
</dbReference>
<organism evidence="11 12">
    <name type="scientific">Sinorhizobium fredii (strain HH103)</name>
    <dbReference type="NCBI Taxonomy" id="1117943"/>
    <lineage>
        <taxon>Bacteria</taxon>
        <taxon>Pseudomonadati</taxon>
        <taxon>Pseudomonadota</taxon>
        <taxon>Alphaproteobacteria</taxon>
        <taxon>Hyphomicrobiales</taxon>
        <taxon>Rhizobiaceae</taxon>
        <taxon>Sinorhizobium/Ensifer group</taxon>
        <taxon>Sinorhizobium</taxon>
    </lineage>
</organism>
<evidence type="ECO:0000256" key="6">
    <source>
        <dbReference type="ARBA" id="ARBA00022927"/>
    </source>
</evidence>